<organism evidence="2 3">
    <name type="scientific">Paenibacillus agilis</name>
    <dbReference type="NCBI Taxonomy" id="3020863"/>
    <lineage>
        <taxon>Bacteria</taxon>
        <taxon>Bacillati</taxon>
        <taxon>Bacillota</taxon>
        <taxon>Bacilli</taxon>
        <taxon>Bacillales</taxon>
        <taxon>Paenibacillaceae</taxon>
        <taxon>Paenibacillus</taxon>
    </lineage>
</organism>
<dbReference type="PIRSF" id="PIRSF036521">
    <property type="entry name" value="UCP036521_pph"/>
    <property type="match status" value="1"/>
</dbReference>
<dbReference type="InterPro" id="IPR047046">
    <property type="entry name" value="YpjD/YvdC"/>
</dbReference>
<comment type="caution">
    <text evidence="2">The sequence shown here is derived from an EMBL/GenBank/DDBJ whole genome shotgun (WGS) entry which is preliminary data.</text>
</comment>
<dbReference type="InterPro" id="IPR011411">
    <property type="entry name" value="MazG-related_YvdC"/>
</dbReference>
<reference evidence="2 3" key="1">
    <citation type="submission" date="2019-07" db="EMBL/GenBank/DDBJ databases">
        <authorList>
            <person name="Kim J."/>
        </authorList>
    </citation>
    <scope>NUCLEOTIDE SEQUENCE [LARGE SCALE GENOMIC DNA]</scope>
    <source>
        <strain evidence="2 3">N4</strain>
    </source>
</reference>
<dbReference type="Proteomes" id="UP000318102">
    <property type="component" value="Unassembled WGS sequence"/>
</dbReference>
<evidence type="ECO:0000313" key="2">
    <source>
        <dbReference type="EMBL" id="TVX86906.1"/>
    </source>
</evidence>
<dbReference type="Pfam" id="PF03819">
    <property type="entry name" value="MazG"/>
    <property type="match status" value="1"/>
</dbReference>
<dbReference type="AlphaFoldDB" id="A0A559IGW8"/>
<dbReference type="RefSeq" id="WP_144994600.1">
    <property type="nucleotide sequence ID" value="NZ_VNJK01000005.1"/>
</dbReference>
<feature type="domain" description="NTP pyrophosphohydrolase MazG-like" evidence="1">
    <location>
        <begin position="35"/>
        <end position="106"/>
    </location>
</feature>
<evidence type="ECO:0000313" key="3">
    <source>
        <dbReference type="Proteomes" id="UP000318102"/>
    </source>
</evidence>
<dbReference type="OrthoDB" id="2418132at2"/>
<proteinExistence type="predicted"/>
<keyword evidence="3" id="KW-1185">Reference proteome</keyword>
<dbReference type="Gene3D" id="1.10.287.1080">
    <property type="entry name" value="MazG-like"/>
    <property type="match status" value="1"/>
</dbReference>
<dbReference type="PANTHER" id="PTHR42692:SF2">
    <property type="entry name" value="IG HYPOTHETICAL 16995"/>
    <property type="match status" value="1"/>
</dbReference>
<name>A0A559IGW8_9BACL</name>
<dbReference type="InterPro" id="IPR004518">
    <property type="entry name" value="MazG-like_dom"/>
</dbReference>
<dbReference type="EMBL" id="VNJK01000005">
    <property type="protein sequence ID" value="TVX86906.1"/>
    <property type="molecule type" value="Genomic_DNA"/>
</dbReference>
<dbReference type="SUPFAM" id="SSF101386">
    <property type="entry name" value="all-alpha NTP pyrophosphatases"/>
    <property type="match status" value="1"/>
</dbReference>
<sequence length="109" mass="12941">MPRIENIQQFEQWVQQFYEQRQWSQYNPFIRAGFMMEEVGELARAIRAIEIGRDRPDEEVMCYDHARQQLVEELGDILANMLILSDKYDISLDEIMNGHVAKLSARFDT</sequence>
<gene>
    <name evidence="2" type="ORF">FPZ44_22855</name>
</gene>
<protein>
    <recommendedName>
        <fullName evidence="1">NTP pyrophosphohydrolase MazG-like domain-containing protein</fullName>
    </recommendedName>
</protein>
<dbReference type="CDD" id="cd11523">
    <property type="entry name" value="NTP-PPase"/>
    <property type="match status" value="1"/>
</dbReference>
<evidence type="ECO:0000259" key="1">
    <source>
        <dbReference type="Pfam" id="PF03819"/>
    </source>
</evidence>
<accession>A0A559IGW8</accession>
<dbReference type="PANTHER" id="PTHR42692">
    <property type="entry name" value="NUCLEOTIDE PYROPHOSPHOHYDROLASE"/>
    <property type="match status" value="1"/>
</dbReference>